<gene>
    <name evidence="1" type="ORF">L195_g064437</name>
</gene>
<name>A0A2K3KT28_TRIPR</name>
<evidence type="ECO:0000313" key="1">
    <source>
        <dbReference type="EMBL" id="PNX69440.1"/>
    </source>
</evidence>
<feature type="non-terminal residue" evidence="1">
    <location>
        <position position="1"/>
    </location>
</feature>
<dbReference type="Proteomes" id="UP000236291">
    <property type="component" value="Unassembled WGS sequence"/>
</dbReference>
<dbReference type="EMBL" id="ASHM01249645">
    <property type="protein sequence ID" value="PNX69440.1"/>
    <property type="molecule type" value="Genomic_DNA"/>
</dbReference>
<protein>
    <submittedName>
        <fullName evidence="1">Uncharacterized protein</fullName>
    </submittedName>
</protein>
<evidence type="ECO:0000313" key="2">
    <source>
        <dbReference type="Proteomes" id="UP000236291"/>
    </source>
</evidence>
<sequence length="31" mass="3729">RLDSGRIREEKIREDYMESGIVVHPKIIELF</sequence>
<dbReference type="AlphaFoldDB" id="A0A2K3KT28"/>
<reference evidence="1 2" key="1">
    <citation type="journal article" date="2014" name="Am. J. Bot.">
        <title>Genome assembly and annotation for red clover (Trifolium pratense; Fabaceae).</title>
        <authorList>
            <person name="Istvanek J."/>
            <person name="Jaros M."/>
            <person name="Krenek A."/>
            <person name="Repkova J."/>
        </authorList>
    </citation>
    <scope>NUCLEOTIDE SEQUENCE [LARGE SCALE GENOMIC DNA]</scope>
    <source>
        <strain evidence="2">cv. Tatra</strain>
        <tissue evidence="1">Young leaves</tissue>
    </source>
</reference>
<reference evidence="1 2" key="2">
    <citation type="journal article" date="2017" name="Front. Plant Sci.">
        <title>Gene Classification and Mining of Molecular Markers Useful in Red Clover (Trifolium pratense) Breeding.</title>
        <authorList>
            <person name="Istvanek J."/>
            <person name="Dluhosova J."/>
            <person name="Dluhos P."/>
            <person name="Patkova L."/>
            <person name="Nedelnik J."/>
            <person name="Repkova J."/>
        </authorList>
    </citation>
    <scope>NUCLEOTIDE SEQUENCE [LARGE SCALE GENOMIC DNA]</scope>
    <source>
        <strain evidence="2">cv. Tatra</strain>
        <tissue evidence="1">Young leaves</tissue>
    </source>
</reference>
<accession>A0A2K3KT28</accession>
<comment type="caution">
    <text evidence="1">The sequence shown here is derived from an EMBL/GenBank/DDBJ whole genome shotgun (WGS) entry which is preliminary data.</text>
</comment>
<proteinExistence type="predicted"/>
<organism evidence="1 2">
    <name type="scientific">Trifolium pratense</name>
    <name type="common">Red clover</name>
    <dbReference type="NCBI Taxonomy" id="57577"/>
    <lineage>
        <taxon>Eukaryota</taxon>
        <taxon>Viridiplantae</taxon>
        <taxon>Streptophyta</taxon>
        <taxon>Embryophyta</taxon>
        <taxon>Tracheophyta</taxon>
        <taxon>Spermatophyta</taxon>
        <taxon>Magnoliopsida</taxon>
        <taxon>eudicotyledons</taxon>
        <taxon>Gunneridae</taxon>
        <taxon>Pentapetalae</taxon>
        <taxon>rosids</taxon>
        <taxon>fabids</taxon>
        <taxon>Fabales</taxon>
        <taxon>Fabaceae</taxon>
        <taxon>Papilionoideae</taxon>
        <taxon>50 kb inversion clade</taxon>
        <taxon>NPAAA clade</taxon>
        <taxon>Hologalegina</taxon>
        <taxon>IRL clade</taxon>
        <taxon>Trifolieae</taxon>
        <taxon>Trifolium</taxon>
    </lineage>
</organism>